<dbReference type="EMBL" id="FMAE01000001">
    <property type="protein sequence ID" value="SCB12784.1"/>
    <property type="molecule type" value="Genomic_DNA"/>
</dbReference>
<dbReference type="RefSeq" id="WP_050996014.1">
    <property type="nucleotide sequence ID" value="NZ_FMAE01000001.1"/>
</dbReference>
<evidence type="ECO:0000313" key="1">
    <source>
        <dbReference type="EMBL" id="SCB12784.1"/>
    </source>
</evidence>
<organism evidence="1 2">
    <name type="scientific">Bradyrhizobium yuanmingense</name>
    <dbReference type="NCBI Taxonomy" id="108015"/>
    <lineage>
        <taxon>Bacteria</taxon>
        <taxon>Pseudomonadati</taxon>
        <taxon>Pseudomonadota</taxon>
        <taxon>Alphaproteobacteria</taxon>
        <taxon>Hyphomicrobiales</taxon>
        <taxon>Nitrobacteraceae</taxon>
        <taxon>Bradyrhizobium</taxon>
    </lineage>
</organism>
<gene>
    <name evidence="1" type="ORF">GA0061099_1001882</name>
</gene>
<evidence type="ECO:0000313" key="2">
    <source>
        <dbReference type="Proteomes" id="UP000183174"/>
    </source>
</evidence>
<dbReference type="AlphaFoldDB" id="A0A1C3UBG0"/>
<dbReference type="Proteomes" id="UP000183174">
    <property type="component" value="Unassembled WGS sequence"/>
</dbReference>
<accession>A0A1C3UBG0</accession>
<sequence>MLDENLARIRAHRNNIHRYRRLLKTRLSQLERQFIERRLAEEQSALDGLTATTFPVSFRAAKAPANALGMAQ</sequence>
<proteinExistence type="predicted"/>
<protein>
    <submittedName>
        <fullName evidence="1">Uncharacterized protein</fullName>
    </submittedName>
</protein>
<name>A0A1C3UBG0_9BRAD</name>
<reference evidence="1 2" key="1">
    <citation type="submission" date="2016-08" db="EMBL/GenBank/DDBJ databases">
        <authorList>
            <person name="Seilhamer J.J."/>
        </authorList>
    </citation>
    <scope>NUCLEOTIDE SEQUENCE [LARGE SCALE GENOMIC DNA]</scope>
    <source>
        <strain evidence="1 2">CCBAU 10071</strain>
    </source>
</reference>